<evidence type="ECO:0000313" key="2">
    <source>
        <dbReference type="EMBL" id="QTC92799.1"/>
    </source>
</evidence>
<dbReference type="GO" id="GO:0009882">
    <property type="term" value="F:blue light photoreceptor activity"/>
    <property type="evidence" value="ECO:0007669"/>
    <property type="project" value="InterPro"/>
</dbReference>
<accession>A0A975GXE6</accession>
<dbReference type="RefSeq" id="WP_207932078.1">
    <property type="nucleotide sequence ID" value="NZ_CP062222.1"/>
</dbReference>
<dbReference type="SUPFAM" id="SSF54975">
    <property type="entry name" value="Acylphosphatase/BLUF domain-like"/>
    <property type="match status" value="1"/>
</dbReference>
<feature type="domain" description="BLUF" evidence="1">
    <location>
        <begin position="5"/>
        <end position="97"/>
    </location>
</feature>
<dbReference type="Proteomes" id="UP000663918">
    <property type="component" value="Chromosome"/>
</dbReference>
<dbReference type="InterPro" id="IPR036046">
    <property type="entry name" value="Acylphosphatase-like_dom_sf"/>
</dbReference>
<protein>
    <submittedName>
        <fullName evidence="2">BLUF domain-containing protein</fullName>
    </submittedName>
</protein>
<dbReference type="Gene3D" id="3.30.70.100">
    <property type="match status" value="1"/>
</dbReference>
<keyword evidence="3" id="KW-1185">Reference proteome</keyword>
<dbReference type="AlphaFoldDB" id="A0A975GXE6"/>
<proteinExistence type="predicted"/>
<organism evidence="2 3">
    <name type="scientific">Brevundimonas goettingensis</name>
    <dbReference type="NCBI Taxonomy" id="2774190"/>
    <lineage>
        <taxon>Bacteria</taxon>
        <taxon>Pseudomonadati</taxon>
        <taxon>Pseudomonadota</taxon>
        <taxon>Alphaproteobacteria</taxon>
        <taxon>Caulobacterales</taxon>
        <taxon>Caulobacteraceae</taxon>
        <taxon>Brevundimonas</taxon>
    </lineage>
</organism>
<dbReference type="SMART" id="SM01034">
    <property type="entry name" value="BLUF"/>
    <property type="match status" value="1"/>
</dbReference>
<reference evidence="2" key="1">
    <citation type="submission" date="2020-09" db="EMBL/GenBank/DDBJ databases">
        <title>Brevundimonas sp. LVF2 isolated from a puddle in Goettingen, Germany.</title>
        <authorList>
            <person name="Friedrich I."/>
            <person name="Klassen A."/>
            <person name="Hannes N."/>
            <person name="Schneider D."/>
            <person name="Hertel R."/>
            <person name="Daniel R."/>
        </authorList>
    </citation>
    <scope>NUCLEOTIDE SEQUENCE</scope>
    <source>
        <strain evidence="2">LVF2</strain>
    </source>
</reference>
<dbReference type="InterPro" id="IPR007024">
    <property type="entry name" value="BLUF_domain"/>
</dbReference>
<name>A0A975GXE6_9CAUL</name>
<evidence type="ECO:0000259" key="1">
    <source>
        <dbReference type="PROSITE" id="PS50925"/>
    </source>
</evidence>
<dbReference type="GO" id="GO:0071949">
    <property type="term" value="F:FAD binding"/>
    <property type="evidence" value="ECO:0007669"/>
    <property type="project" value="InterPro"/>
</dbReference>
<sequence length="138" mass="15143">MARSLERLAYRSRATVSVDSLLLIADVLAVSQRNNRRDGVSGALTYSDGVFFQVVEGYPEDLDRLLRRLSEDPRHSAITIVHRAPVAGRLFGEWSMTAPRIAPDLAPAMKKAVEESDIAPSLAIETLRRLATASPQAD</sequence>
<dbReference type="KEGG" id="bgoe:IFJ75_08105"/>
<dbReference type="PROSITE" id="PS50925">
    <property type="entry name" value="BLUF"/>
    <property type="match status" value="1"/>
</dbReference>
<dbReference type="Pfam" id="PF04940">
    <property type="entry name" value="BLUF"/>
    <property type="match status" value="1"/>
</dbReference>
<gene>
    <name evidence="2" type="ORF">IFJ75_08105</name>
</gene>
<dbReference type="EMBL" id="CP062222">
    <property type="protein sequence ID" value="QTC92799.1"/>
    <property type="molecule type" value="Genomic_DNA"/>
</dbReference>
<evidence type="ECO:0000313" key="3">
    <source>
        <dbReference type="Proteomes" id="UP000663918"/>
    </source>
</evidence>